<dbReference type="AlphaFoldDB" id="A0A845UZT1"/>
<feature type="transmembrane region" description="Helical" evidence="1">
    <location>
        <begin position="316"/>
        <end position="337"/>
    </location>
</feature>
<evidence type="ECO:0000313" key="2">
    <source>
        <dbReference type="EMBL" id="NDY95440.1"/>
    </source>
</evidence>
<dbReference type="InterPro" id="IPR002816">
    <property type="entry name" value="TraB/PrgY/GumN_fam"/>
</dbReference>
<proteinExistence type="predicted"/>
<reference evidence="2 3" key="1">
    <citation type="submission" date="2020-02" db="EMBL/GenBank/DDBJ databases">
        <authorList>
            <person name="Zhang X.-Y."/>
        </authorList>
    </citation>
    <scope>NUCLEOTIDE SEQUENCE [LARGE SCALE GENOMIC DNA]</scope>
    <source>
        <strain evidence="2 3">C33</strain>
    </source>
</reference>
<evidence type="ECO:0000256" key="1">
    <source>
        <dbReference type="SAM" id="Phobius"/>
    </source>
</evidence>
<feature type="transmembrane region" description="Helical" evidence="1">
    <location>
        <begin position="374"/>
        <end position="394"/>
    </location>
</feature>
<keyword evidence="1" id="KW-0812">Transmembrane</keyword>
<keyword evidence="1" id="KW-0472">Membrane</keyword>
<dbReference type="EMBL" id="JAAGSC010000039">
    <property type="protein sequence ID" value="NDY95440.1"/>
    <property type="molecule type" value="Genomic_DNA"/>
</dbReference>
<accession>A0A845UZT1</accession>
<organism evidence="2 3">
    <name type="scientific">Wenzhouxiangella limi</name>
    <dbReference type="NCBI Taxonomy" id="2707351"/>
    <lineage>
        <taxon>Bacteria</taxon>
        <taxon>Pseudomonadati</taxon>
        <taxon>Pseudomonadota</taxon>
        <taxon>Gammaproteobacteria</taxon>
        <taxon>Chromatiales</taxon>
        <taxon>Wenzhouxiangellaceae</taxon>
        <taxon>Wenzhouxiangella</taxon>
    </lineage>
</organism>
<protein>
    <submittedName>
        <fullName evidence="2">TraB/GumN family protein</fullName>
    </submittedName>
</protein>
<dbReference type="PANTHER" id="PTHR21530:SF7">
    <property type="entry name" value="TRAB DOMAIN-CONTAINING PROTEIN"/>
    <property type="match status" value="1"/>
</dbReference>
<dbReference type="InterPro" id="IPR046345">
    <property type="entry name" value="TraB_PrgY-like"/>
</dbReference>
<feature type="transmembrane region" description="Helical" evidence="1">
    <location>
        <begin position="286"/>
        <end position="309"/>
    </location>
</feature>
<name>A0A845UZT1_9GAMM</name>
<dbReference type="Proteomes" id="UP000484885">
    <property type="component" value="Unassembled WGS sequence"/>
</dbReference>
<gene>
    <name evidence="2" type="ORF">G3I74_06845</name>
</gene>
<dbReference type="Pfam" id="PF01963">
    <property type="entry name" value="TraB_PrgY_gumN"/>
    <property type="match status" value="1"/>
</dbReference>
<dbReference type="RefSeq" id="WP_164210824.1">
    <property type="nucleotide sequence ID" value="NZ_JAAGSC010000039.1"/>
</dbReference>
<dbReference type="InterPro" id="IPR005230">
    <property type="entry name" value="TraB_bac"/>
</dbReference>
<keyword evidence="1" id="KW-1133">Transmembrane helix</keyword>
<comment type="caution">
    <text evidence="2">The sequence shown here is derived from an EMBL/GenBank/DDBJ whole genome shotgun (WGS) entry which is preliminary data.</text>
</comment>
<sequence>MTVQPSDLFGDEPVRHVQRDGVDYALLGTAHVSRTSAEAVERLIESGHYDAVAIELCPSRYQALTERESWRNLNLFSILRQGKAGMMMASLALGAYQRRIADQFGIEPGAEMKAAIAGAERAGVPIQLIDREIGVTLRRASRRLSLWKRWVMINGLFLSLFSRDEISEQDIEQLKEGDLLTQTFSEFSETSPELYEALIAERDRYMAARLRQENADRSSGRVLAVLGAGHLAGTATALETQADPESQVRELDAMPPPSRVLKALPWIILVAVLTGFGIGFSRSPELGLSLVLTWVVINGTLSALGALIARAHPLTVLTALFAAPLTSLNPTIGAGMVTGAVEAWLRKPRVADFESLRDDVVRLSGWFNNRVSRVFVVFFLSNLGSAAGTWIAGFRMVQQLVE</sequence>
<dbReference type="NCBIfam" id="TIGR00261">
    <property type="entry name" value="traB"/>
    <property type="match status" value="1"/>
</dbReference>
<dbReference type="CDD" id="cd14726">
    <property type="entry name" value="TraB_PrgY-like"/>
    <property type="match status" value="1"/>
</dbReference>
<dbReference type="PANTHER" id="PTHR21530">
    <property type="entry name" value="PHEROMONE SHUTDOWN PROTEIN"/>
    <property type="match status" value="1"/>
</dbReference>
<keyword evidence="3" id="KW-1185">Reference proteome</keyword>
<evidence type="ECO:0000313" key="3">
    <source>
        <dbReference type="Proteomes" id="UP000484885"/>
    </source>
</evidence>
<feature type="transmembrane region" description="Helical" evidence="1">
    <location>
        <begin position="263"/>
        <end position="280"/>
    </location>
</feature>